<evidence type="ECO:0000256" key="2">
    <source>
        <dbReference type="SAM" id="SignalP"/>
    </source>
</evidence>
<keyword evidence="2" id="KW-0732">Signal</keyword>
<organism evidence="3 4">
    <name type="scientific">Zymoseptoria brevis</name>
    <dbReference type="NCBI Taxonomy" id="1047168"/>
    <lineage>
        <taxon>Eukaryota</taxon>
        <taxon>Fungi</taxon>
        <taxon>Dikarya</taxon>
        <taxon>Ascomycota</taxon>
        <taxon>Pezizomycotina</taxon>
        <taxon>Dothideomycetes</taxon>
        <taxon>Dothideomycetidae</taxon>
        <taxon>Mycosphaerellales</taxon>
        <taxon>Mycosphaerellaceae</taxon>
        <taxon>Zymoseptoria</taxon>
    </lineage>
</organism>
<evidence type="ECO:0000256" key="1">
    <source>
        <dbReference type="SAM" id="MobiDB-lite"/>
    </source>
</evidence>
<sequence>MNFAAVTTFAMLFLAALAAPTDPVSPNEKRCIPCPQDCAGGASAGAGRHHPPYCSDSSPPGSNPPSF</sequence>
<reference evidence="3 4" key="1">
    <citation type="submission" date="2015-03" db="EMBL/GenBank/DDBJ databases">
        <title>RNA-seq based gene annotation and comparative genomics of four Zymoseptoria species reveal species-specific pathogenicity related genes and transposable element activity.</title>
        <authorList>
            <person name="Grandaubert J."/>
            <person name="Bhattacharyya A."/>
            <person name="Stukenbrock E.H."/>
        </authorList>
    </citation>
    <scope>NUCLEOTIDE SEQUENCE [LARGE SCALE GENOMIC DNA]</scope>
    <source>
        <strain evidence="3 4">Zb18110</strain>
    </source>
</reference>
<accession>A0A0F4G5L6</accession>
<protein>
    <submittedName>
        <fullName evidence="3">Uncharacterized protein</fullName>
    </submittedName>
</protein>
<proteinExistence type="predicted"/>
<dbReference type="AlphaFoldDB" id="A0A0F4G5L6"/>
<keyword evidence="4" id="KW-1185">Reference proteome</keyword>
<evidence type="ECO:0000313" key="4">
    <source>
        <dbReference type="Proteomes" id="UP000033647"/>
    </source>
</evidence>
<dbReference type="EMBL" id="LAFY01005793">
    <property type="protein sequence ID" value="KJX92623.1"/>
    <property type="molecule type" value="Genomic_DNA"/>
</dbReference>
<dbReference type="Proteomes" id="UP000033647">
    <property type="component" value="Unassembled WGS sequence"/>
</dbReference>
<name>A0A0F4G5L6_9PEZI</name>
<feature type="signal peptide" evidence="2">
    <location>
        <begin position="1"/>
        <end position="18"/>
    </location>
</feature>
<comment type="caution">
    <text evidence="3">The sequence shown here is derived from an EMBL/GenBank/DDBJ whole genome shotgun (WGS) entry which is preliminary data.</text>
</comment>
<evidence type="ECO:0000313" key="3">
    <source>
        <dbReference type="EMBL" id="KJX92623.1"/>
    </source>
</evidence>
<feature type="region of interest" description="Disordered" evidence="1">
    <location>
        <begin position="41"/>
        <end position="67"/>
    </location>
</feature>
<feature type="chain" id="PRO_5002468424" evidence="2">
    <location>
        <begin position="19"/>
        <end position="67"/>
    </location>
</feature>
<gene>
    <name evidence="3" type="ORF">TI39_contig5838g00001</name>
</gene>